<evidence type="ECO:0000256" key="5">
    <source>
        <dbReference type="ARBA" id="ARBA00022714"/>
    </source>
</evidence>
<keyword evidence="8" id="KW-0520">NAD</keyword>
<dbReference type="Proteomes" id="UP000182054">
    <property type="component" value="Unassembled WGS sequence"/>
</dbReference>
<dbReference type="InterPro" id="IPR012292">
    <property type="entry name" value="Globin/Proto"/>
</dbReference>
<dbReference type="Gene3D" id="1.10.490.10">
    <property type="entry name" value="Globins"/>
    <property type="match status" value="1"/>
</dbReference>
<keyword evidence="11" id="KW-0479">Metal-binding</keyword>
<dbReference type="GO" id="GO:0051537">
    <property type="term" value="F:2 iron, 2 sulfur cluster binding"/>
    <property type="evidence" value="ECO:0007669"/>
    <property type="project" value="UniProtKB-KW"/>
</dbReference>
<dbReference type="InterPro" id="IPR017927">
    <property type="entry name" value="FAD-bd_FR_type"/>
</dbReference>
<keyword evidence="11" id="KW-0408">Iron</keyword>
<dbReference type="AlphaFoldDB" id="A0A1I0TSP8"/>
<evidence type="ECO:0000313" key="14">
    <source>
        <dbReference type="EMBL" id="SFA54752.1"/>
    </source>
</evidence>
<dbReference type="InterPro" id="IPR001433">
    <property type="entry name" value="OxRdtase_FAD/NAD-bd"/>
</dbReference>
<evidence type="ECO:0000256" key="11">
    <source>
        <dbReference type="RuleBase" id="RU000356"/>
    </source>
</evidence>
<dbReference type="InterPro" id="IPR017938">
    <property type="entry name" value="Riboflavin_synthase-like_b-brl"/>
</dbReference>
<name>A0A1I0TSP8_9NOCA</name>
<dbReference type="PANTHER" id="PTHR47354:SF5">
    <property type="entry name" value="PROTEIN RFBI"/>
    <property type="match status" value="1"/>
</dbReference>
<keyword evidence="5" id="KW-0001">2Fe-2S</keyword>
<dbReference type="PRINTS" id="PR00410">
    <property type="entry name" value="PHEHYDRXLASE"/>
</dbReference>
<dbReference type="PANTHER" id="PTHR47354">
    <property type="entry name" value="NADH OXIDOREDUCTASE HCR"/>
    <property type="match status" value="1"/>
</dbReference>
<dbReference type="Gene3D" id="3.40.50.80">
    <property type="entry name" value="Nucleotide-binding domain of ferredoxin-NADP reductase (FNR) module"/>
    <property type="match status" value="1"/>
</dbReference>
<sequence>MLDARALAAVRGGLSCVLDDEQRRDAVARSFYARLFAEYPDFRAFFPAGMDQQRHRLMRAIAHVVDHVEDGAFVPFLHQLGRDHRKHGLTGAHFLAASNALAAAVRENADTWNPEIDAAWRRVVSAVCNAMAVGADSEELPPYWSATVVEHHRVLDDLAIVRLETDGDIPFEAGQYLSVQIPQRPRLWRYLSPAIAPNTYRGIEFHVRRVSAGWVSPAVVSETTVGDRWLLGPPLGGLSVDTSPSAEDVLMIASGTGVAPLRAQLMALAMRSSPPRVHLFVGGAHPSDLYDLDTLLALSRTNPWLTVVPVVENTEEPWWRPPTGRELPLGVHRMLVGKVGPVVTRFGSWADRQIQVCGSPSMVRSTLYALRKAGTPMTNVQHDPLGY</sequence>
<dbReference type="InterPro" id="IPR008333">
    <property type="entry name" value="Cbr1-like_FAD-bd_dom"/>
</dbReference>
<dbReference type="CDD" id="cd06187">
    <property type="entry name" value="O2ase_reductase_like"/>
    <property type="match status" value="1"/>
</dbReference>
<feature type="domain" description="Globin" evidence="12">
    <location>
        <begin position="1"/>
        <end position="136"/>
    </location>
</feature>
<dbReference type="InterPro" id="IPR050415">
    <property type="entry name" value="MRET"/>
</dbReference>
<dbReference type="CDD" id="cd19753">
    <property type="entry name" value="Mb-like_oxidoreductase"/>
    <property type="match status" value="1"/>
</dbReference>
<evidence type="ECO:0000256" key="8">
    <source>
        <dbReference type="ARBA" id="ARBA00023027"/>
    </source>
</evidence>
<evidence type="ECO:0000259" key="13">
    <source>
        <dbReference type="PROSITE" id="PS51384"/>
    </source>
</evidence>
<keyword evidence="11" id="KW-0561">Oxygen transport</keyword>
<dbReference type="GO" id="GO:0005344">
    <property type="term" value="F:oxygen carrier activity"/>
    <property type="evidence" value="ECO:0007669"/>
    <property type="project" value="UniProtKB-KW"/>
</dbReference>
<evidence type="ECO:0000256" key="7">
    <source>
        <dbReference type="ARBA" id="ARBA00023014"/>
    </source>
</evidence>
<comment type="catalytic activity">
    <reaction evidence="10">
        <text>2 nitric oxide + NADPH + 2 O2 = 2 nitrate + NADP(+) + H(+)</text>
        <dbReference type="Rhea" id="RHEA:19465"/>
        <dbReference type="ChEBI" id="CHEBI:15378"/>
        <dbReference type="ChEBI" id="CHEBI:15379"/>
        <dbReference type="ChEBI" id="CHEBI:16480"/>
        <dbReference type="ChEBI" id="CHEBI:17632"/>
        <dbReference type="ChEBI" id="CHEBI:57783"/>
        <dbReference type="ChEBI" id="CHEBI:58349"/>
        <dbReference type="EC" id="1.14.12.17"/>
    </reaction>
</comment>
<dbReference type="EMBL" id="FOJN01000009">
    <property type="protein sequence ID" value="SFA54752.1"/>
    <property type="molecule type" value="Genomic_DNA"/>
</dbReference>
<comment type="similarity">
    <text evidence="11">Belongs to the globin family.</text>
</comment>
<evidence type="ECO:0000313" key="15">
    <source>
        <dbReference type="Proteomes" id="UP000182054"/>
    </source>
</evidence>
<organism evidence="14 15">
    <name type="scientific">Rhodococcoides kroppenstedtii</name>
    <dbReference type="NCBI Taxonomy" id="293050"/>
    <lineage>
        <taxon>Bacteria</taxon>
        <taxon>Bacillati</taxon>
        <taxon>Actinomycetota</taxon>
        <taxon>Actinomycetes</taxon>
        <taxon>Mycobacteriales</taxon>
        <taxon>Nocardiaceae</taxon>
        <taxon>Rhodococcoides</taxon>
    </lineage>
</organism>
<dbReference type="SUPFAM" id="SSF52343">
    <property type="entry name" value="Ferredoxin reductase-like, C-terminal NADP-linked domain"/>
    <property type="match status" value="1"/>
</dbReference>
<evidence type="ECO:0000256" key="9">
    <source>
        <dbReference type="ARBA" id="ARBA00048649"/>
    </source>
</evidence>
<dbReference type="SUPFAM" id="SSF63380">
    <property type="entry name" value="Riboflavin synthase domain-like"/>
    <property type="match status" value="1"/>
</dbReference>
<comment type="cofactor">
    <cofactor evidence="1">
        <name>heme b</name>
        <dbReference type="ChEBI" id="CHEBI:60344"/>
    </cofactor>
</comment>
<dbReference type="PROSITE" id="PS01033">
    <property type="entry name" value="GLOBIN"/>
    <property type="match status" value="1"/>
</dbReference>
<comment type="catalytic activity">
    <reaction evidence="9">
        <text>2 nitric oxide + NADH + 2 O2 = 2 nitrate + NAD(+) + H(+)</text>
        <dbReference type="Rhea" id="RHEA:19469"/>
        <dbReference type="ChEBI" id="CHEBI:15378"/>
        <dbReference type="ChEBI" id="CHEBI:15379"/>
        <dbReference type="ChEBI" id="CHEBI:16480"/>
        <dbReference type="ChEBI" id="CHEBI:17632"/>
        <dbReference type="ChEBI" id="CHEBI:57540"/>
        <dbReference type="ChEBI" id="CHEBI:57945"/>
        <dbReference type="EC" id="1.14.12.17"/>
    </reaction>
</comment>
<keyword evidence="7" id="KW-0411">Iron-sulfur</keyword>
<dbReference type="EC" id="1.14.12.17" evidence="4"/>
<evidence type="ECO:0000256" key="2">
    <source>
        <dbReference type="ARBA" id="ARBA00001974"/>
    </source>
</evidence>
<reference evidence="14 15" key="1">
    <citation type="submission" date="2016-10" db="EMBL/GenBank/DDBJ databases">
        <authorList>
            <person name="de Groot N.N."/>
        </authorList>
    </citation>
    <scope>NUCLEOTIDE SEQUENCE [LARGE SCALE GENOMIC DNA]</scope>
    <source>
        <strain evidence="14 15">DSM 44908</strain>
    </source>
</reference>
<dbReference type="InterPro" id="IPR039261">
    <property type="entry name" value="FNR_nucleotide-bd"/>
</dbReference>
<dbReference type="GO" id="GO:0020037">
    <property type="term" value="F:heme binding"/>
    <property type="evidence" value="ECO:0007669"/>
    <property type="project" value="InterPro"/>
</dbReference>
<accession>A0A1I0TSP8</accession>
<evidence type="ECO:0000256" key="10">
    <source>
        <dbReference type="ARBA" id="ARBA00049433"/>
    </source>
</evidence>
<evidence type="ECO:0000259" key="12">
    <source>
        <dbReference type="PROSITE" id="PS01033"/>
    </source>
</evidence>
<comment type="cofactor">
    <cofactor evidence="2">
        <name>FAD</name>
        <dbReference type="ChEBI" id="CHEBI:57692"/>
    </cofactor>
</comment>
<dbReference type="OrthoDB" id="3213438at2"/>
<feature type="domain" description="FAD-binding FR-type" evidence="13">
    <location>
        <begin position="141"/>
        <end position="241"/>
    </location>
</feature>
<evidence type="ECO:0000256" key="3">
    <source>
        <dbReference type="ARBA" id="ARBA00006401"/>
    </source>
</evidence>
<dbReference type="GO" id="GO:0019825">
    <property type="term" value="F:oxygen binding"/>
    <property type="evidence" value="ECO:0007669"/>
    <property type="project" value="InterPro"/>
</dbReference>
<comment type="similarity">
    <text evidence="3">In the C-terminal section; belongs to the flavoprotein pyridine nucleotide cytochrome reductase family.</text>
</comment>
<keyword evidence="11" id="KW-0349">Heme</keyword>
<dbReference type="RefSeq" id="WP_068361284.1">
    <property type="nucleotide sequence ID" value="NZ_FOJN01000009.1"/>
</dbReference>
<gene>
    <name evidence="14" type="ORF">SAMN05444374_10993</name>
</gene>
<dbReference type="Pfam" id="PF00042">
    <property type="entry name" value="Globin"/>
    <property type="match status" value="1"/>
</dbReference>
<dbReference type="SUPFAM" id="SSF46458">
    <property type="entry name" value="Globin-like"/>
    <property type="match status" value="1"/>
</dbReference>
<dbReference type="Pfam" id="PF00175">
    <property type="entry name" value="NAD_binding_1"/>
    <property type="match status" value="1"/>
</dbReference>
<keyword evidence="11" id="KW-0813">Transport</keyword>
<dbReference type="GeneID" id="85486354"/>
<protein>
    <recommendedName>
        <fullName evidence="4">nitric oxide dioxygenase</fullName>
        <ecNumber evidence="4">1.14.12.17</ecNumber>
    </recommendedName>
</protein>
<dbReference type="Pfam" id="PF00970">
    <property type="entry name" value="FAD_binding_6"/>
    <property type="match status" value="1"/>
</dbReference>
<evidence type="ECO:0000256" key="6">
    <source>
        <dbReference type="ARBA" id="ARBA00022857"/>
    </source>
</evidence>
<dbReference type="InterPro" id="IPR000971">
    <property type="entry name" value="Globin"/>
</dbReference>
<dbReference type="GO" id="GO:0008941">
    <property type="term" value="F:nitric oxide dioxygenase NAD(P)H activity"/>
    <property type="evidence" value="ECO:0007669"/>
    <property type="project" value="UniProtKB-EC"/>
</dbReference>
<evidence type="ECO:0000256" key="1">
    <source>
        <dbReference type="ARBA" id="ARBA00001970"/>
    </source>
</evidence>
<evidence type="ECO:0000256" key="4">
    <source>
        <dbReference type="ARBA" id="ARBA00012229"/>
    </source>
</evidence>
<dbReference type="InterPro" id="IPR009050">
    <property type="entry name" value="Globin-like_sf"/>
</dbReference>
<dbReference type="PROSITE" id="PS51384">
    <property type="entry name" value="FAD_FR"/>
    <property type="match status" value="1"/>
</dbReference>
<keyword evidence="6" id="KW-0521">NADP</keyword>
<dbReference type="Gene3D" id="2.40.30.10">
    <property type="entry name" value="Translation factors"/>
    <property type="match status" value="1"/>
</dbReference>
<proteinExistence type="inferred from homology"/>